<dbReference type="EMBL" id="JAHESF010000018">
    <property type="protein sequence ID" value="MBT1698832.1"/>
    <property type="molecule type" value="Genomic_DNA"/>
</dbReference>
<dbReference type="SMART" id="SM00388">
    <property type="entry name" value="HisKA"/>
    <property type="match status" value="1"/>
</dbReference>
<gene>
    <name evidence="15" type="ORF">KK083_18205</name>
</gene>
<dbReference type="PANTHER" id="PTHR45569">
    <property type="entry name" value="SENSOR PROTEIN KDPD"/>
    <property type="match status" value="1"/>
</dbReference>
<proteinExistence type="predicted"/>
<comment type="catalytic activity">
    <reaction evidence="1">
        <text>ATP + protein L-histidine = ADP + protein N-phospho-L-histidine.</text>
        <dbReference type="EC" id="2.7.13.3"/>
    </reaction>
</comment>
<evidence type="ECO:0000313" key="15">
    <source>
        <dbReference type="EMBL" id="MBT1698832.1"/>
    </source>
</evidence>
<keyword evidence="16" id="KW-1185">Reference proteome</keyword>
<comment type="subcellular location">
    <subcellularLocation>
        <location evidence="2">Membrane</location>
        <topology evidence="2">Multi-pass membrane protein</topology>
    </subcellularLocation>
</comment>
<evidence type="ECO:0000256" key="2">
    <source>
        <dbReference type="ARBA" id="ARBA00004141"/>
    </source>
</evidence>
<dbReference type="AlphaFoldDB" id="A0AAP2DPZ3"/>
<evidence type="ECO:0000256" key="6">
    <source>
        <dbReference type="ARBA" id="ARBA00022692"/>
    </source>
</evidence>
<keyword evidence="8" id="KW-0418">Kinase</keyword>
<evidence type="ECO:0000256" key="3">
    <source>
        <dbReference type="ARBA" id="ARBA00012438"/>
    </source>
</evidence>
<dbReference type="GO" id="GO:0005524">
    <property type="term" value="F:ATP binding"/>
    <property type="evidence" value="ECO:0007669"/>
    <property type="project" value="UniProtKB-KW"/>
</dbReference>
<dbReference type="SUPFAM" id="SSF55874">
    <property type="entry name" value="ATPase domain of HSP90 chaperone/DNA topoisomerase II/histidine kinase"/>
    <property type="match status" value="1"/>
</dbReference>
<keyword evidence="7" id="KW-0547">Nucleotide-binding</keyword>
<dbReference type="InterPro" id="IPR025201">
    <property type="entry name" value="KdpD_TM"/>
</dbReference>
<sequence length="345" mass="38539">MISVLLVCTVSLIGLFIHHLTGYRVVAFMLLVTVSFLAMSLDILPVLVAALLSALIWDFFFIPPRFTFTVGTPEDRILLSMYFIVALINAVLTFKIRQMEKEVKSKDEKANAVKFYNTLFNSLSHELRTPITTIIGSTDNLQSNTQKLSDADKAELLAEISVASLRLNQLVENLLNMSRLESGILQVKKDWCDISELVYKTLQRLEPNLQHYRIDVHIPEHLPLFKLDFGLMEQVIYNLIINVTQHTSADTQITIHANGVGDTLVLTVADNGNGFPEDEIGKVFNKFHRMKGSGSGGTGLGLSIVKGFVEAHQGTVKLENLPVRGSRFTIEIPTQTSNVNRLKNE</sequence>
<comment type="caution">
    <text evidence="15">The sequence shown here is derived from an EMBL/GenBank/DDBJ whole genome shotgun (WGS) entry which is preliminary data.</text>
</comment>
<keyword evidence="11" id="KW-0902">Two-component regulatory system</keyword>
<evidence type="ECO:0000256" key="8">
    <source>
        <dbReference type="ARBA" id="ARBA00022777"/>
    </source>
</evidence>
<dbReference type="Gene3D" id="1.10.287.130">
    <property type="match status" value="1"/>
</dbReference>
<protein>
    <recommendedName>
        <fullName evidence="3">histidine kinase</fullName>
        <ecNumber evidence="3">2.7.13.3</ecNumber>
    </recommendedName>
</protein>
<name>A0AAP2DPZ3_9BACT</name>
<dbReference type="SMART" id="SM00387">
    <property type="entry name" value="HATPase_c"/>
    <property type="match status" value="1"/>
</dbReference>
<dbReference type="PROSITE" id="PS50109">
    <property type="entry name" value="HIS_KIN"/>
    <property type="match status" value="1"/>
</dbReference>
<evidence type="ECO:0000256" key="7">
    <source>
        <dbReference type="ARBA" id="ARBA00022741"/>
    </source>
</evidence>
<dbReference type="Proteomes" id="UP001319200">
    <property type="component" value="Unassembled WGS sequence"/>
</dbReference>
<keyword evidence="6 13" id="KW-0812">Transmembrane</keyword>
<reference evidence="15 16" key="1">
    <citation type="submission" date="2021-05" db="EMBL/GenBank/DDBJ databases">
        <title>A Polyphasic approach of four new species of the genus Ohtaekwangia: Ohtaekwangia histidinii sp. nov., Ohtaekwangia cretensis sp. nov., Ohtaekwangia indiensis sp. nov., Ohtaekwangia reichenbachii sp. nov. from diverse environment.</title>
        <authorList>
            <person name="Octaviana S."/>
        </authorList>
    </citation>
    <scope>NUCLEOTIDE SEQUENCE [LARGE SCALE GENOMIC DNA]</scope>
    <source>
        <strain evidence="15 16">PWU4</strain>
    </source>
</reference>
<evidence type="ECO:0000256" key="13">
    <source>
        <dbReference type="SAM" id="Phobius"/>
    </source>
</evidence>
<evidence type="ECO:0000256" key="10">
    <source>
        <dbReference type="ARBA" id="ARBA00022989"/>
    </source>
</evidence>
<dbReference type="PRINTS" id="PR00344">
    <property type="entry name" value="BCTRLSENSOR"/>
</dbReference>
<keyword evidence="4" id="KW-0597">Phosphoprotein</keyword>
<dbReference type="InterPro" id="IPR036097">
    <property type="entry name" value="HisK_dim/P_sf"/>
</dbReference>
<dbReference type="GO" id="GO:0000155">
    <property type="term" value="F:phosphorelay sensor kinase activity"/>
    <property type="evidence" value="ECO:0007669"/>
    <property type="project" value="InterPro"/>
</dbReference>
<dbReference type="SUPFAM" id="SSF47384">
    <property type="entry name" value="Homodimeric domain of signal transducing histidine kinase"/>
    <property type="match status" value="1"/>
</dbReference>
<evidence type="ECO:0000256" key="11">
    <source>
        <dbReference type="ARBA" id="ARBA00023012"/>
    </source>
</evidence>
<dbReference type="Pfam" id="PF02518">
    <property type="entry name" value="HATPase_c"/>
    <property type="match status" value="1"/>
</dbReference>
<feature type="domain" description="Histidine kinase" evidence="14">
    <location>
        <begin position="122"/>
        <end position="336"/>
    </location>
</feature>
<evidence type="ECO:0000256" key="1">
    <source>
        <dbReference type="ARBA" id="ARBA00000085"/>
    </source>
</evidence>
<feature type="transmembrane region" description="Helical" evidence="13">
    <location>
        <begin position="77"/>
        <end position="96"/>
    </location>
</feature>
<dbReference type="PANTHER" id="PTHR45569:SF1">
    <property type="entry name" value="SENSOR PROTEIN KDPD"/>
    <property type="match status" value="1"/>
</dbReference>
<dbReference type="InterPro" id="IPR052023">
    <property type="entry name" value="Histidine_kinase_KdpD"/>
</dbReference>
<feature type="transmembrane region" description="Helical" evidence="13">
    <location>
        <begin position="25"/>
        <end position="57"/>
    </location>
</feature>
<dbReference type="Gene3D" id="1.20.120.620">
    <property type="entry name" value="Backbone structure of the membrane domain of e. Coli histidine kinase receptor kdpd"/>
    <property type="match status" value="1"/>
</dbReference>
<dbReference type="Pfam" id="PF00512">
    <property type="entry name" value="HisKA"/>
    <property type="match status" value="1"/>
</dbReference>
<accession>A0AAP2DPZ3</accession>
<dbReference type="Pfam" id="PF13493">
    <property type="entry name" value="DUF4118"/>
    <property type="match status" value="1"/>
</dbReference>
<keyword evidence="5" id="KW-0808">Transferase</keyword>
<evidence type="ECO:0000256" key="9">
    <source>
        <dbReference type="ARBA" id="ARBA00022840"/>
    </source>
</evidence>
<evidence type="ECO:0000256" key="5">
    <source>
        <dbReference type="ARBA" id="ARBA00022679"/>
    </source>
</evidence>
<dbReference type="CDD" id="cd00082">
    <property type="entry name" value="HisKA"/>
    <property type="match status" value="1"/>
</dbReference>
<evidence type="ECO:0000313" key="16">
    <source>
        <dbReference type="Proteomes" id="UP001319200"/>
    </source>
</evidence>
<dbReference type="InterPro" id="IPR038318">
    <property type="entry name" value="KdpD_sf"/>
</dbReference>
<dbReference type="Gene3D" id="3.30.565.10">
    <property type="entry name" value="Histidine kinase-like ATPase, C-terminal domain"/>
    <property type="match status" value="1"/>
</dbReference>
<dbReference type="InterPro" id="IPR003661">
    <property type="entry name" value="HisK_dim/P_dom"/>
</dbReference>
<evidence type="ECO:0000256" key="12">
    <source>
        <dbReference type="ARBA" id="ARBA00023136"/>
    </source>
</evidence>
<dbReference type="InterPro" id="IPR003594">
    <property type="entry name" value="HATPase_dom"/>
</dbReference>
<evidence type="ECO:0000259" key="14">
    <source>
        <dbReference type="PROSITE" id="PS50109"/>
    </source>
</evidence>
<dbReference type="InterPro" id="IPR036890">
    <property type="entry name" value="HATPase_C_sf"/>
</dbReference>
<keyword evidence="9" id="KW-0067">ATP-binding</keyword>
<dbReference type="GO" id="GO:0005886">
    <property type="term" value="C:plasma membrane"/>
    <property type="evidence" value="ECO:0007669"/>
    <property type="project" value="TreeGrafter"/>
</dbReference>
<keyword evidence="12 13" id="KW-0472">Membrane</keyword>
<dbReference type="InterPro" id="IPR004358">
    <property type="entry name" value="Sig_transdc_His_kin-like_C"/>
</dbReference>
<organism evidence="15 16">
    <name type="scientific">Chryseosolibacter histidini</name>
    <dbReference type="NCBI Taxonomy" id="2782349"/>
    <lineage>
        <taxon>Bacteria</taxon>
        <taxon>Pseudomonadati</taxon>
        <taxon>Bacteroidota</taxon>
        <taxon>Cytophagia</taxon>
        <taxon>Cytophagales</taxon>
        <taxon>Chryseotaleaceae</taxon>
        <taxon>Chryseosolibacter</taxon>
    </lineage>
</organism>
<evidence type="ECO:0000256" key="4">
    <source>
        <dbReference type="ARBA" id="ARBA00022553"/>
    </source>
</evidence>
<dbReference type="EC" id="2.7.13.3" evidence="3"/>
<keyword evidence="10 13" id="KW-1133">Transmembrane helix</keyword>
<dbReference type="InterPro" id="IPR005467">
    <property type="entry name" value="His_kinase_dom"/>
</dbReference>
<dbReference type="CDD" id="cd00075">
    <property type="entry name" value="HATPase"/>
    <property type="match status" value="1"/>
</dbReference>